<organism evidence="1 2">
    <name type="scientific">Arctium lappa</name>
    <name type="common">Greater burdock</name>
    <name type="synonym">Lappa major</name>
    <dbReference type="NCBI Taxonomy" id="4217"/>
    <lineage>
        <taxon>Eukaryota</taxon>
        <taxon>Viridiplantae</taxon>
        <taxon>Streptophyta</taxon>
        <taxon>Embryophyta</taxon>
        <taxon>Tracheophyta</taxon>
        <taxon>Spermatophyta</taxon>
        <taxon>Magnoliopsida</taxon>
        <taxon>eudicotyledons</taxon>
        <taxon>Gunneridae</taxon>
        <taxon>Pentapetalae</taxon>
        <taxon>asterids</taxon>
        <taxon>campanulids</taxon>
        <taxon>Asterales</taxon>
        <taxon>Asteraceae</taxon>
        <taxon>Carduoideae</taxon>
        <taxon>Cardueae</taxon>
        <taxon>Arctiinae</taxon>
        <taxon>Arctium</taxon>
    </lineage>
</organism>
<accession>A0ACB9EFT4</accession>
<dbReference type="EMBL" id="CM042048">
    <property type="protein sequence ID" value="KAI3757839.1"/>
    <property type="molecule type" value="Genomic_DNA"/>
</dbReference>
<sequence>MASSQPFHWQYNDLDDANFQIQGHTLLYVLVLFSIILILTSFCYLCTRYRCVPGDPSFSGNSLPSSQPQEGLDAATINRLPISIIHHVGPSMEVSECSICLGVFEEGEKVKVLPSCCHCYHCECVDKWLITHSSCPICRASVRVDSPV</sequence>
<reference evidence="1 2" key="2">
    <citation type="journal article" date="2022" name="Mol. Ecol. Resour.">
        <title>The genomes of chicory, endive, great burdock and yacon provide insights into Asteraceae paleo-polyploidization history and plant inulin production.</title>
        <authorList>
            <person name="Fan W."/>
            <person name="Wang S."/>
            <person name="Wang H."/>
            <person name="Wang A."/>
            <person name="Jiang F."/>
            <person name="Liu H."/>
            <person name="Zhao H."/>
            <person name="Xu D."/>
            <person name="Zhang Y."/>
        </authorList>
    </citation>
    <scope>NUCLEOTIDE SEQUENCE [LARGE SCALE GENOMIC DNA]</scope>
    <source>
        <strain evidence="2">cv. Niubang</strain>
    </source>
</reference>
<dbReference type="Proteomes" id="UP001055879">
    <property type="component" value="Linkage Group LG02"/>
</dbReference>
<protein>
    <submittedName>
        <fullName evidence="1">Uncharacterized protein</fullName>
    </submittedName>
</protein>
<evidence type="ECO:0000313" key="1">
    <source>
        <dbReference type="EMBL" id="KAI3757839.1"/>
    </source>
</evidence>
<comment type="caution">
    <text evidence="1">The sequence shown here is derived from an EMBL/GenBank/DDBJ whole genome shotgun (WGS) entry which is preliminary data.</text>
</comment>
<proteinExistence type="predicted"/>
<reference evidence="2" key="1">
    <citation type="journal article" date="2022" name="Mol. Ecol. Resour.">
        <title>The genomes of chicory, endive, great burdock and yacon provide insights into Asteraceae palaeo-polyploidization history and plant inulin production.</title>
        <authorList>
            <person name="Fan W."/>
            <person name="Wang S."/>
            <person name="Wang H."/>
            <person name="Wang A."/>
            <person name="Jiang F."/>
            <person name="Liu H."/>
            <person name="Zhao H."/>
            <person name="Xu D."/>
            <person name="Zhang Y."/>
        </authorList>
    </citation>
    <scope>NUCLEOTIDE SEQUENCE [LARGE SCALE GENOMIC DNA]</scope>
    <source>
        <strain evidence="2">cv. Niubang</strain>
    </source>
</reference>
<evidence type="ECO:0000313" key="2">
    <source>
        <dbReference type="Proteomes" id="UP001055879"/>
    </source>
</evidence>
<keyword evidence="2" id="KW-1185">Reference proteome</keyword>
<gene>
    <name evidence="1" type="ORF">L6452_05382</name>
</gene>
<name>A0ACB9EFT4_ARCLA</name>